<dbReference type="EMBL" id="JADFUA010000002">
    <property type="protein sequence ID" value="MBE9608742.1"/>
    <property type="molecule type" value="Genomic_DNA"/>
</dbReference>
<dbReference type="RefSeq" id="WP_194115269.1">
    <property type="nucleotide sequence ID" value="NZ_JADFUA010000002.1"/>
</dbReference>
<name>A0A8J7FJK9_9NEIS</name>
<evidence type="ECO:0000313" key="1">
    <source>
        <dbReference type="EMBL" id="MBE9608742.1"/>
    </source>
</evidence>
<keyword evidence="2" id="KW-1185">Reference proteome</keyword>
<sequence length="137" mass="14406">MRYLTLVTVILGALLLGQVAIASQEGVLAFGEFQFSSPGIGESGPVVVSGAQSGSQITALAVQAFGKTIRLSKFELSKLKVGFINGIQVSYEAGYKDLGGRTVYLVLSKGFTSGTKNSQHISINEHGKVEIASPNEK</sequence>
<dbReference type="Proteomes" id="UP000604481">
    <property type="component" value="Unassembled WGS sequence"/>
</dbReference>
<reference evidence="1 2" key="1">
    <citation type="submission" date="2020-10" db="EMBL/GenBank/DDBJ databases">
        <title>The genome sequence of Chitinilyticum litopenaei 4Y14.</title>
        <authorList>
            <person name="Liu Y."/>
        </authorList>
    </citation>
    <scope>NUCLEOTIDE SEQUENCE [LARGE SCALE GENOMIC DNA]</scope>
    <source>
        <strain evidence="1 2">4Y14</strain>
    </source>
</reference>
<dbReference type="AlphaFoldDB" id="A0A8J7FJK9"/>
<proteinExistence type="predicted"/>
<protein>
    <submittedName>
        <fullName evidence="1">Uncharacterized protein</fullName>
    </submittedName>
</protein>
<gene>
    <name evidence="1" type="ORF">INR99_05200</name>
</gene>
<accession>A0A8J7FJK9</accession>
<comment type="caution">
    <text evidence="1">The sequence shown here is derived from an EMBL/GenBank/DDBJ whole genome shotgun (WGS) entry which is preliminary data.</text>
</comment>
<organism evidence="1 2">
    <name type="scientific">Chitinilyticum piscinae</name>
    <dbReference type="NCBI Taxonomy" id="2866724"/>
    <lineage>
        <taxon>Bacteria</taxon>
        <taxon>Pseudomonadati</taxon>
        <taxon>Pseudomonadota</taxon>
        <taxon>Betaproteobacteria</taxon>
        <taxon>Neisseriales</taxon>
        <taxon>Chitinibacteraceae</taxon>
        <taxon>Chitinilyticum</taxon>
    </lineage>
</organism>
<evidence type="ECO:0000313" key="2">
    <source>
        <dbReference type="Proteomes" id="UP000604481"/>
    </source>
</evidence>